<dbReference type="RefSeq" id="WP_395509514.1">
    <property type="nucleotide sequence ID" value="NZ_JBBDHD010000021.1"/>
</dbReference>
<accession>A0ABW7PCJ8</accession>
<feature type="transmembrane region" description="Helical" evidence="1">
    <location>
        <begin position="12"/>
        <end position="30"/>
    </location>
</feature>
<evidence type="ECO:0000313" key="3">
    <source>
        <dbReference type="Proteomes" id="UP001610631"/>
    </source>
</evidence>
<evidence type="ECO:0000256" key="1">
    <source>
        <dbReference type="SAM" id="Phobius"/>
    </source>
</evidence>
<keyword evidence="1" id="KW-1133">Transmembrane helix</keyword>
<gene>
    <name evidence="2" type="ORF">WDV06_11250</name>
</gene>
<sequence>MAEGEARERRFGGVVLPTAAAALVYGWARWCFGGSAPPSPTVAVAGGAVLVLGAPVAYFLCARGAGGLFGALFLALGLLATVAATEQAAARGAVATCVVREARAETEASFGEGGAERTVYRLALDCPGGYPAELKDAPSAVPRGAEVRVAHDPRRRVSPARAGGASPWKAALTAAFLLGLSTALAAGRHRLEP</sequence>
<feature type="transmembrane region" description="Helical" evidence="1">
    <location>
        <begin position="42"/>
        <end position="61"/>
    </location>
</feature>
<evidence type="ECO:0000313" key="2">
    <source>
        <dbReference type="EMBL" id="MFH7595662.1"/>
    </source>
</evidence>
<name>A0ABW7PCJ8_9ACTN</name>
<keyword evidence="1" id="KW-0472">Membrane</keyword>
<evidence type="ECO:0008006" key="4">
    <source>
        <dbReference type="Google" id="ProtNLM"/>
    </source>
</evidence>
<comment type="caution">
    <text evidence="2">The sequence shown here is derived from an EMBL/GenBank/DDBJ whole genome shotgun (WGS) entry which is preliminary data.</text>
</comment>
<reference evidence="2 3" key="1">
    <citation type="submission" date="2024-03" db="EMBL/GenBank/DDBJ databases">
        <title>Whole genome sequencing of Streptomyces racemochromogenes, to identify antimicrobial biosynthetic gene clusters.</title>
        <authorList>
            <person name="Suryawanshi P."/>
            <person name="Krishnaraj P.U."/>
            <person name="Arun Y.P."/>
            <person name="Suryawanshi M.P."/>
            <person name="Rakshit O."/>
        </authorList>
    </citation>
    <scope>NUCLEOTIDE SEQUENCE [LARGE SCALE GENOMIC DNA]</scope>
    <source>
        <strain evidence="2 3">AUDT626</strain>
    </source>
</reference>
<dbReference type="EMBL" id="JBBDHD010000021">
    <property type="protein sequence ID" value="MFH7595662.1"/>
    <property type="molecule type" value="Genomic_DNA"/>
</dbReference>
<protein>
    <recommendedName>
        <fullName evidence="4">DUF3592 domain-containing protein</fullName>
    </recommendedName>
</protein>
<organism evidence="2 3">
    <name type="scientific">Streptomyces racemochromogenes</name>
    <dbReference type="NCBI Taxonomy" id="67353"/>
    <lineage>
        <taxon>Bacteria</taxon>
        <taxon>Bacillati</taxon>
        <taxon>Actinomycetota</taxon>
        <taxon>Actinomycetes</taxon>
        <taxon>Kitasatosporales</taxon>
        <taxon>Streptomycetaceae</taxon>
        <taxon>Streptomyces</taxon>
    </lineage>
</organism>
<keyword evidence="3" id="KW-1185">Reference proteome</keyword>
<proteinExistence type="predicted"/>
<dbReference type="Proteomes" id="UP001610631">
    <property type="component" value="Unassembled WGS sequence"/>
</dbReference>
<feature type="transmembrane region" description="Helical" evidence="1">
    <location>
        <begin position="68"/>
        <end position="85"/>
    </location>
</feature>
<keyword evidence="1" id="KW-0812">Transmembrane</keyword>